<dbReference type="AlphaFoldDB" id="A0AA38LIZ9"/>
<comment type="caution">
    <text evidence="2">The sequence shown here is derived from an EMBL/GenBank/DDBJ whole genome shotgun (WGS) entry which is preliminary data.</text>
</comment>
<dbReference type="Proteomes" id="UP000824469">
    <property type="component" value="Unassembled WGS sequence"/>
</dbReference>
<keyword evidence="3" id="KW-1185">Reference proteome</keyword>
<gene>
    <name evidence="2" type="ORF">KI387_006012</name>
</gene>
<reference evidence="2 3" key="1">
    <citation type="journal article" date="2021" name="Nat. Plants">
        <title>The Taxus genome provides insights into paclitaxel biosynthesis.</title>
        <authorList>
            <person name="Xiong X."/>
            <person name="Gou J."/>
            <person name="Liao Q."/>
            <person name="Li Y."/>
            <person name="Zhou Q."/>
            <person name="Bi G."/>
            <person name="Li C."/>
            <person name="Du R."/>
            <person name="Wang X."/>
            <person name="Sun T."/>
            <person name="Guo L."/>
            <person name="Liang H."/>
            <person name="Lu P."/>
            <person name="Wu Y."/>
            <person name="Zhang Z."/>
            <person name="Ro D.K."/>
            <person name="Shang Y."/>
            <person name="Huang S."/>
            <person name="Yan J."/>
        </authorList>
    </citation>
    <scope>NUCLEOTIDE SEQUENCE [LARGE SCALE GENOMIC DNA]</scope>
    <source>
        <strain evidence="2">Ta-2019</strain>
    </source>
</reference>
<proteinExistence type="predicted"/>
<evidence type="ECO:0000313" key="2">
    <source>
        <dbReference type="EMBL" id="KAH9325834.1"/>
    </source>
</evidence>
<evidence type="ECO:0000256" key="1">
    <source>
        <dbReference type="SAM" id="MobiDB-lite"/>
    </source>
</evidence>
<organism evidence="2 3">
    <name type="scientific">Taxus chinensis</name>
    <name type="common">Chinese yew</name>
    <name type="synonym">Taxus wallichiana var. chinensis</name>
    <dbReference type="NCBI Taxonomy" id="29808"/>
    <lineage>
        <taxon>Eukaryota</taxon>
        <taxon>Viridiplantae</taxon>
        <taxon>Streptophyta</taxon>
        <taxon>Embryophyta</taxon>
        <taxon>Tracheophyta</taxon>
        <taxon>Spermatophyta</taxon>
        <taxon>Pinopsida</taxon>
        <taxon>Pinidae</taxon>
        <taxon>Conifers II</taxon>
        <taxon>Cupressales</taxon>
        <taxon>Taxaceae</taxon>
        <taxon>Taxus</taxon>
    </lineage>
</organism>
<feature type="non-terminal residue" evidence="2">
    <location>
        <position position="60"/>
    </location>
</feature>
<dbReference type="EMBL" id="JAHRHJ020000002">
    <property type="protein sequence ID" value="KAH9325834.1"/>
    <property type="molecule type" value="Genomic_DNA"/>
</dbReference>
<sequence length="60" mass="5825">APPSSDVLDSGGLANGNNVDADAPSANPSLGSPLRCLLPTRSGEGIPSGSVCGSFDVQLS</sequence>
<name>A0AA38LIZ9_TAXCH</name>
<protein>
    <submittedName>
        <fullName evidence="2">Uncharacterized protein</fullName>
    </submittedName>
</protein>
<feature type="non-terminal residue" evidence="2">
    <location>
        <position position="1"/>
    </location>
</feature>
<evidence type="ECO:0000313" key="3">
    <source>
        <dbReference type="Proteomes" id="UP000824469"/>
    </source>
</evidence>
<feature type="region of interest" description="Disordered" evidence="1">
    <location>
        <begin position="1"/>
        <end position="32"/>
    </location>
</feature>
<accession>A0AA38LIZ9</accession>